<dbReference type="SUPFAM" id="SSF47370">
    <property type="entry name" value="Bromodomain"/>
    <property type="match status" value="1"/>
</dbReference>
<evidence type="ECO:0000256" key="5">
    <source>
        <dbReference type="ARBA" id="ARBA00023117"/>
    </source>
</evidence>
<dbReference type="PROSITE" id="PS50016">
    <property type="entry name" value="ZF_PHD_2"/>
    <property type="match status" value="1"/>
</dbReference>
<dbReference type="PROSITE" id="PS50864">
    <property type="entry name" value="SAND"/>
    <property type="match status" value="2"/>
</dbReference>
<feature type="region of interest" description="Disordered" evidence="8">
    <location>
        <begin position="193"/>
        <end position="218"/>
    </location>
</feature>
<feature type="domain" description="SAND" evidence="11">
    <location>
        <begin position="268"/>
        <end position="348"/>
    </location>
</feature>
<dbReference type="Pfam" id="PF03172">
    <property type="entry name" value="HSR"/>
    <property type="match status" value="1"/>
</dbReference>
<keyword evidence="5 6" id="KW-0103">Bromodomain</keyword>
<protein>
    <submittedName>
        <fullName evidence="12">Nuclear body protein SP140-like protein</fullName>
    </submittedName>
</protein>
<dbReference type="GeneTree" id="ENSGT00940000162129"/>
<evidence type="ECO:0000256" key="3">
    <source>
        <dbReference type="ARBA" id="ARBA00022771"/>
    </source>
</evidence>
<dbReference type="CDD" id="cd15541">
    <property type="entry name" value="PHD_TIF1_like"/>
    <property type="match status" value="1"/>
</dbReference>
<evidence type="ECO:0000256" key="2">
    <source>
        <dbReference type="ARBA" id="ARBA00022723"/>
    </source>
</evidence>
<dbReference type="InterPro" id="IPR001487">
    <property type="entry name" value="Bromodomain"/>
</dbReference>
<dbReference type="InterPro" id="IPR001965">
    <property type="entry name" value="Znf_PHD"/>
</dbReference>
<evidence type="ECO:0000256" key="4">
    <source>
        <dbReference type="ARBA" id="ARBA00022833"/>
    </source>
</evidence>
<dbReference type="InterPro" id="IPR010919">
    <property type="entry name" value="SAND-like_dom_sf"/>
</dbReference>
<dbReference type="SMART" id="SM00249">
    <property type="entry name" value="PHD"/>
    <property type="match status" value="1"/>
</dbReference>
<keyword evidence="3 7" id="KW-0863">Zinc-finger</keyword>
<feature type="domain" description="SAND" evidence="11">
    <location>
        <begin position="102"/>
        <end position="188"/>
    </location>
</feature>
<dbReference type="Gene3D" id="1.20.920.10">
    <property type="entry name" value="Bromodomain-like"/>
    <property type="match status" value="1"/>
</dbReference>
<dbReference type="GO" id="GO:0003677">
    <property type="term" value="F:DNA binding"/>
    <property type="evidence" value="ECO:0007669"/>
    <property type="project" value="InterPro"/>
</dbReference>
<keyword evidence="2" id="KW-0479">Metal-binding</keyword>
<dbReference type="InterPro" id="IPR011011">
    <property type="entry name" value="Znf_FYVE_PHD"/>
</dbReference>
<keyword evidence="1" id="KW-0597">Phosphoprotein</keyword>
<evidence type="ECO:0000313" key="12">
    <source>
        <dbReference type="Ensembl" id="ENSSFOP00015027799.1"/>
    </source>
</evidence>
<evidence type="ECO:0000313" key="13">
    <source>
        <dbReference type="Proteomes" id="UP000694397"/>
    </source>
</evidence>
<dbReference type="InterPro" id="IPR036427">
    <property type="entry name" value="Bromodomain-like_sf"/>
</dbReference>
<dbReference type="SMART" id="SM00297">
    <property type="entry name" value="BROMO"/>
    <property type="match status" value="1"/>
</dbReference>
<dbReference type="RefSeq" id="XP_018585014.1">
    <property type="nucleotide sequence ID" value="XM_018729498.2"/>
</dbReference>
<dbReference type="Gene3D" id="3.10.390.10">
    <property type="entry name" value="SAND domain-like"/>
    <property type="match status" value="2"/>
</dbReference>
<dbReference type="Pfam" id="PF00628">
    <property type="entry name" value="PHD"/>
    <property type="match status" value="1"/>
</dbReference>
<organism evidence="12 13">
    <name type="scientific">Scleropages formosus</name>
    <name type="common">Asian bonytongue</name>
    <name type="synonym">Osteoglossum formosum</name>
    <dbReference type="NCBI Taxonomy" id="113540"/>
    <lineage>
        <taxon>Eukaryota</taxon>
        <taxon>Metazoa</taxon>
        <taxon>Chordata</taxon>
        <taxon>Craniata</taxon>
        <taxon>Vertebrata</taxon>
        <taxon>Euteleostomi</taxon>
        <taxon>Actinopterygii</taxon>
        <taxon>Neopterygii</taxon>
        <taxon>Teleostei</taxon>
        <taxon>Osteoglossocephala</taxon>
        <taxon>Osteoglossomorpha</taxon>
        <taxon>Osteoglossiformes</taxon>
        <taxon>Osteoglossidae</taxon>
        <taxon>Scleropages</taxon>
    </lineage>
</organism>
<accession>A0A8C9S350</accession>
<proteinExistence type="predicted"/>
<feature type="domain" description="PHD-type" evidence="10">
    <location>
        <begin position="368"/>
        <end position="415"/>
    </location>
</feature>
<dbReference type="PANTHER" id="PTHR46386:SF11">
    <property type="entry name" value="AUTOIMMUNE REGULATOR"/>
    <property type="match status" value="1"/>
</dbReference>
<evidence type="ECO:0000256" key="8">
    <source>
        <dbReference type="SAM" id="MobiDB-lite"/>
    </source>
</evidence>
<name>A0A8C9S350_SCLFO</name>
<dbReference type="InterPro" id="IPR019787">
    <property type="entry name" value="Znf_PHD-finger"/>
</dbReference>
<feature type="domain" description="Bromo" evidence="9">
    <location>
        <begin position="463"/>
        <end position="517"/>
    </location>
</feature>
<dbReference type="PANTHER" id="PTHR46386">
    <property type="entry name" value="NUCLEAR BODY PROTEIN SP140"/>
    <property type="match status" value="1"/>
</dbReference>
<keyword evidence="4" id="KW-0862">Zinc</keyword>
<dbReference type="InterPro" id="IPR000770">
    <property type="entry name" value="SAND_dom"/>
</dbReference>
<sequence>MEELQHTHQVKIFRQKKTEIAAMEDPFLLLSALKDSDVIDEQQCKDVLGLQRMERVRALYHLLEELEKERSEQIPLFWQILQKDHIQRSSTELQAVWRSLLESVPDVPEIHGEGSISLVLPVKCGDANGHLYSGKLSTGEPSILVKDKWLKPSQFEALGGKGQNKKWKQSIHLNGCPLQDFLEDVTTQQAGATKKRTFGFQDERGRAPKSKQSKVPEASKECPDLETYTIISDSEAEESKEKIEFEIHAPIKKTVPDNSAKKKHCKDSKAKDINSVLPVKCGSLTGNLSRKRFLNEFRGKSIRTSKRWCTPVEFLREAFSSKKDAEWNSCIYHEQNTLKDLIKEKVLEYHNEDCQCVDCVADALDMNDDECQPCGQGGNLICCDGCPRSFHKDCHVPPITGTPSGEWKCTLCRYSEIRTNEPLFQRSQFLNLEIKDHLLRCQFLLLKIYCEPKSAPFLDNPCNLQRYCEVIEKPMWLEKIKQNLLNKKYKVIEEFVTDMHLIFSNCAKYNQNKSNTCFRKFGEDLKELFDDELKMCFCNS</sequence>
<evidence type="ECO:0000256" key="1">
    <source>
        <dbReference type="ARBA" id="ARBA00022553"/>
    </source>
</evidence>
<dbReference type="SUPFAM" id="SSF57903">
    <property type="entry name" value="FYVE/PHD zinc finger"/>
    <property type="match status" value="1"/>
</dbReference>
<dbReference type="Proteomes" id="UP000694397">
    <property type="component" value="Chromosome 12"/>
</dbReference>
<dbReference type="InterPro" id="IPR043563">
    <property type="entry name" value="Sp110/Sp140/Sp140L-like"/>
</dbReference>
<keyword evidence="13" id="KW-1185">Reference proteome</keyword>
<dbReference type="Ensembl" id="ENSSFOT00015028110.2">
    <property type="protein sequence ID" value="ENSSFOP00015027799.1"/>
    <property type="gene ID" value="ENSSFOG00015017843.2"/>
</dbReference>
<reference evidence="12" key="2">
    <citation type="submission" date="2025-08" db="UniProtKB">
        <authorList>
            <consortium name="Ensembl"/>
        </authorList>
    </citation>
    <scope>IDENTIFICATION</scope>
</reference>
<reference evidence="12 13" key="1">
    <citation type="submission" date="2019-04" db="EMBL/GenBank/DDBJ databases">
        <authorList>
            <consortium name="Wellcome Sanger Institute Data Sharing"/>
        </authorList>
    </citation>
    <scope>NUCLEOTIDE SEQUENCE [LARGE SCALE GENOMIC DNA]</scope>
</reference>
<dbReference type="GeneID" id="108920612"/>
<dbReference type="InterPro" id="IPR004865">
    <property type="entry name" value="HSR_dom"/>
</dbReference>
<dbReference type="GO" id="GO:0000981">
    <property type="term" value="F:DNA-binding transcription factor activity, RNA polymerase II-specific"/>
    <property type="evidence" value="ECO:0007669"/>
    <property type="project" value="TreeGrafter"/>
</dbReference>
<dbReference type="Pfam" id="PF01342">
    <property type="entry name" value="SAND"/>
    <property type="match status" value="2"/>
</dbReference>
<gene>
    <name evidence="12" type="primary">LOC108920612</name>
</gene>
<dbReference type="PRINTS" id="PR00503">
    <property type="entry name" value="BROMODOMAIN"/>
</dbReference>
<dbReference type="Gene3D" id="3.30.40.10">
    <property type="entry name" value="Zinc/RING finger domain, C3HC4 (zinc finger)"/>
    <property type="match status" value="1"/>
</dbReference>
<dbReference type="InterPro" id="IPR013083">
    <property type="entry name" value="Znf_RING/FYVE/PHD"/>
</dbReference>
<dbReference type="GO" id="GO:0008270">
    <property type="term" value="F:zinc ion binding"/>
    <property type="evidence" value="ECO:0007669"/>
    <property type="project" value="UniProtKB-KW"/>
</dbReference>
<dbReference type="SUPFAM" id="SSF63763">
    <property type="entry name" value="SAND domain-like"/>
    <property type="match status" value="2"/>
</dbReference>
<dbReference type="OrthoDB" id="1870062at2759"/>
<dbReference type="Pfam" id="PF00439">
    <property type="entry name" value="Bromodomain"/>
    <property type="match status" value="1"/>
</dbReference>
<evidence type="ECO:0000259" key="10">
    <source>
        <dbReference type="PROSITE" id="PS50016"/>
    </source>
</evidence>
<dbReference type="SMART" id="SM00258">
    <property type="entry name" value="SAND"/>
    <property type="match status" value="2"/>
</dbReference>
<evidence type="ECO:0000256" key="7">
    <source>
        <dbReference type="PROSITE-ProRule" id="PRU00146"/>
    </source>
</evidence>
<evidence type="ECO:0000256" key="6">
    <source>
        <dbReference type="PROSITE-ProRule" id="PRU00035"/>
    </source>
</evidence>
<reference evidence="12" key="3">
    <citation type="submission" date="2025-09" db="UniProtKB">
        <authorList>
            <consortium name="Ensembl"/>
        </authorList>
    </citation>
    <scope>IDENTIFICATION</scope>
</reference>
<dbReference type="PROSITE" id="PS50014">
    <property type="entry name" value="BROMODOMAIN_2"/>
    <property type="match status" value="1"/>
</dbReference>
<evidence type="ECO:0000259" key="11">
    <source>
        <dbReference type="PROSITE" id="PS50864"/>
    </source>
</evidence>
<evidence type="ECO:0000259" key="9">
    <source>
        <dbReference type="PROSITE" id="PS50014"/>
    </source>
</evidence>
<dbReference type="AlphaFoldDB" id="A0A8C9S350"/>
<dbReference type="GO" id="GO:0005634">
    <property type="term" value="C:nucleus"/>
    <property type="evidence" value="ECO:0007669"/>
    <property type="project" value="InterPro"/>
</dbReference>